<dbReference type="PANTHER" id="PTHR37938">
    <property type="entry name" value="BLL0215 PROTEIN"/>
    <property type="match status" value="1"/>
</dbReference>
<keyword evidence="2" id="KW-0472">Membrane</keyword>
<gene>
    <name evidence="4" type="ORF">GGQ22_09580</name>
</gene>
<evidence type="ECO:0000313" key="4">
    <source>
        <dbReference type="EMBL" id="MTB95335.1"/>
    </source>
</evidence>
<dbReference type="PANTHER" id="PTHR37938:SF1">
    <property type="entry name" value="BLL0215 PROTEIN"/>
    <property type="match status" value="1"/>
</dbReference>
<dbReference type="Proteomes" id="UP000433406">
    <property type="component" value="Unassembled WGS sequence"/>
</dbReference>
<dbReference type="InterPro" id="IPR005182">
    <property type="entry name" value="YdbS-like_PH"/>
</dbReference>
<organism evidence="4 5">
    <name type="scientific">Nocardioides marmotae</name>
    <dbReference type="NCBI Taxonomy" id="2663857"/>
    <lineage>
        <taxon>Bacteria</taxon>
        <taxon>Bacillati</taxon>
        <taxon>Actinomycetota</taxon>
        <taxon>Actinomycetes</taxon>
        <taxon>Propionibacteriales</taxon>
        <taxon>Nocardioidaceae</taxon>
        <taxon>Nocardioides</taxon>
    </lineage>
</organism>
<keyword evidence="2" id="KW-0812">Transmembrane</keyword>
<feature type="transmembrane region" description="Helical" evidence="2">
    <location>
        <begin position="120"/>
        <end position="140"/>
    </location>
</feature>
<feature type="compositionally biased region" description="Basic residues" evidence="1">
    <location>
        <begin position="26"/>
        <end position="35"/>
    </location>
</feature>
<evidence type="ECO:0000313" key="5">
    <source>
        <dbReference type="Proteomes" id="UP000433406"/>
    </source>
</evidence>
<feature type="compositionally biased region" description="Basic and acidic residues" evidence="1">
    <location>
        <begin position="40"/>
        <end position="50"/>
    </location>
</feature>
<accession>A0A6I3JB53</accession>
<sequence>MRKRDAEAGAGPGGRLPRLLDVHRPERSRRRRGRGGRPGGELDRRPLRRGDHLRRRALRPAVQQPRPLGGPDIGRHLLREEGEVIVDEVRHHWAAYTVPMLEVLAAVAVLAWVPVIHIDLAGLALLLALGLALHAGWGALREHRDRFVITNMRVFRVHGVLTTKMATMPLHRILDITVVRPLHGRIFGFGHFCFESAAQEQGLRDIRYVGRPVQRDLAIQRVVQRSGLRGPRVG</sequence>
<evidence type="ECO:0000256" key="2">
    <source>
        <dbReference type="SAM" id="Phobius"/>
    </source>
</evidence>
<proteinExistence type="predicted"/>
<dbReference type="AlphaFoldDB" id="A0A6I3JB53"/>
<feature type="transmembrane region" description="Helical" evidence="2">
    <location>
        <begin position="93"/>
        <end position="114"/>
    </location>
</feature>
<protein>
    <submittedName>
        <fullName evidence="4">PH domain-containing protein</fullName>
    </submittedName>
</protein>
<keyword evidence="2" id="KW-1133">Transmembrane helix</keyword>
<dbReference type="EMBL" id="WLCI01000009">
    <property type="protein sequence ID" value="MTB95335.1"/>
    <property type="molecule type" value="Genomic_DNA"/>
</dbReference>
<reference evidence="4 5" key="1">
    <citation type="submission" date="2019-10" db="EMBL/GenBank/DDBJ databases">
        <title>Nocardioides novel species isolated from the excrement of Marmot.</title>
        <authorList>
            <person name="Zhang G."/>
        </authorList>
    </citation>
    <scope>NUCLEOTIDE SEQUENCE [LARGE SCALE GENOMIC DNA]</scope>
    <source>
        <strain evidence="5">zg-579</strain>
    </source>
</reference>
<name>A0A6I3JB53_9ACTN</name>
<dbReference type="Pfam" id="PF03703">
    <property type="entry name" value="bPH_2"/>
    <property type="match status" value="1"/>
</dbReference>
<evidence type="ECO:0000259" key="3">
    <source>
        <dbReference type="Pfam" id="PF03703"/>
    </source>
</evidence>
<comment type="caution">
    <text evidence="4">The sequence shown here is derived from an EMBL/GenBank/DDBJ whole genome shotgun (WGS) entry which is preliminary data.</text>
</comment>
<keyword evidence="5" id="KW-1185">Reference proteome</keyword>
<feature type="domain" description="YdbS-like PH" evidence="3">
    <location>
        <begin position="146"/>
        <end position="213"/>
    </location>
</feature>
<feature type="region of interest" description="Disordered" evidence="1">
    <location>
        <begin position="1"/>
        <end position="73"/>
    </location>
</feature>
<evidence type="ECO:0000256" key="1">
    <source>
        <dbReference type="SAM" id="MobiDB-lite"/>
    </source>
</evidence>